<dbReference type="Pfam" id="PF04101">
    <property type="entry name" value="Glyco_tran_28_C"/>
    <property type="match status" value="1"/>
</dbReference>
<comment type="caution">
    <text evidence="14">The sequence shown here is derived from an EMBL/GenBank/DDBJ whole genome shotgun (WGS) entry which is preliminary data.</text>
</comment>
<evidence type="ECO:0000256" key="11">
    <source>
        <dbReference type="ARBA" id="ARBA00048184"/>
    </source>
</evidence>
<dbReference type="AlphaFoldDB" id="A0A9P6NAN8"/>
<dbReference type="Proteomes" id="UP000886653">
    <property type="component" value="Unassembled WGS sequence"/>
</dbReference>
<evidence type="ECO:0000256" key="1">
    <source>
        <dbReference type="ARBA" id="ARBA00004240"/>
    </source>
</evidence>
<keyword evidence="15" id="KW-1185">Reference proteome</keyword>
<comment type="subcellular location">
    <subcellularLocation>
        <location evidence="1 12">Endoplasmic reticulum</location>
    </subcellularLocation>
</comment>
<keyword evidence="6 12" id="KW-0328">Glycosyltransferase</keyword>
<dbReference type="InterPro" id="IPR007235">
    <property type="entry name" value="Glyco_trans_28_C"/>
</dbReference>
<evidence type="ECO:0000256" key="10">
    <source>
        <dbReference type="ARBA" id="ARBA00032061"/>
    </source>
</evidence>
<keyword evidence="7 12" id="KW-0808">Transferase</keyword>
<keyword evidence="8 12" id="KW-0256">Endoplasmic reticulum</keyword>
<proteinExistence type="inferred from homology"/>
<protein>
    <recommendedName>
        <fullName evidence="5 12">UDP-N-acetylglucosamine transferase subunit ALG13</fullName>
        <ecNumber evidence="4 12">2.4.1.141</ecNumber>
    </recommendedName>
    <alternativeName>
        <fullName evidence="10 12">Asparagine-linked glycosylation protein 13</fullName>
    </alternativeName>
</protein>
<dbReference type="PANTHER" id="PTHR12867">
    <property type="entry name" value="GLYCOSYL TRANSFERASE-RELATED"/>
    <property type="match status" value="1"/>
</dbReference>
<evidence type="ECO:0000259" key="13">
    <source>
        <dbReference type="Pfam" id="PF04101"/>
    </source>
</evidence>
<reference evidence="14" key="1">
    <citation type="submission" date="2013-11" db="EMBL/GenBank/DDBJ databases">
        <title>Genome sequence of the fusiform rust pathogen reveals effectors for host alternation and coevolution with pine.</title>
        <authorList>
            <consortium name="DOE Joint Genome Institute"/>
            <person name="Smith K."/>
            <person name="Pendleton A."/>
            <person name="Kubisiak T."/>
            <person name="Anderson C."/>
            <person name="Salamov A."/>
            <person name="Aerts A."/>
            <person name="Riley R."/>
            <person name="Clum A."/>
            <person name="Lindquist E."/>
            <person name="Ence D."/>
            <person name="Campbell M."/>
            <person name="Kronenberg Z."/>
            <person name="Feau N."/>
            <person name="Dhillon B."/>
            <person name="Hamelin R."/>
            <person name="Burleigh J."/>
            <person name="Smith J."/>
            <person name="Yandell M."/>
            <person name="Nelson C."/>
            <person name="Grigoriev I."/>
            <person name="Davis J."/>
        </authorList>
    </citation>
    <scope>NUCLEOTIDE SEQUENCE</scope>
    <source>
        <strain evidence="14">G11</strain>
    </source>
</reference>
<comment type="catalytic activity">
    <reaction evidence="11">
        <text>an N-acetyl-alpha-D-glucosaminyl-diphospho-di-trans,poly-cis-dolichol + UDP-N-acetyl-alpha-D-glucosamine = an N,N'-diacetylchitobiosyl-diphospho-di-trans,poly-cis-dolichol + UDP + H(+)</text>
        <dbReference type="Rhea" id="RHEA:23380"/>
        <dbReference type="Rhea" id="RHEA-COMP:19507"/>
        <dbReference type="Rhea" id="RHEA-COMP:19510"/>
        <dbReference type="ChEBI" id="CHEBI:15378"/>
        <dbReference type="ChEBI" id="CHEBI:57269"/>
        <dbReference type="ChEBI" id="CHEBI:57705"/>
        <dbReference type="ChEBI" id="CHEBI:58223"/>
        <dbReference type="ChEBI" id="CHEBI:58427"/>
        <dbReference type="EC" id="2.4.1.141"/>
    </reaction>
</comment>
<name>A0A9P6NAN8_9BASI</name>
<sequence>MAVATVGSTSFSLLIEAVLSPASLHALAAHGITSLLVQHGTVPPRLGPWLRPLKLSSQYTFIDAPSLTVTLQPFVAEIDELLGRARIAITHAGLLLYIFTASFV</sequence>
<feature type="domain" description="Glycosyl transferase family 28 C-terminal" evidence="13">
    <location>
        <begin position="4"/>
        <end position="93"/>
    </location>
</feature>
<evidence type="ECO:0000256" key="2">
    <source>
        <dbReference type="ARBA" id="ARBA00006962"/>
    </source>
</evidence>
<evidence type="ECO:0000313" key="15">
    <source>
        <dbReference type="Proteomes" id="UP000886653"/>
    </source>
</evidence>
<evidence type="ECO:0000256" key="8">
    <source>
        <dbReference type="ARBA" id="ARBA00022824"/>
    </source>
</evidence>
<accession>A0A9P6NAN8</accession>
<dbReference type="GO" id="GO:0004577">
    <property type="term" value="F:N-acetylglucosaminyldiphosphodolichol N-acetylglucosaminyltransferase activity"/>
    <property type="evidence" value="ECO:0007669"/>
    <property type="project" value="UniProtKB-EC"/>
</dbReference>
<dbReference type="EMBL" id="MU167422">
    <property type="protein sequence ID" value="KAG0140749.1"/>
    <property type="molecule type" value="Genomic_DNA"/>
</dbReference>
<comment type="similarity">
    <text evidence="2 12">Belongs to the glycosyltransferase 28 family.</text>
</comment>
<evidence type="ECO:0000256" key="9">
    <source>
        <dbReference type="ARBA" id="ARBA00024804"/>
    </source>
</evidence>
<dbReference type="EC" id="2.4.1.141" evidence="4 12"/>
<evidence type="ECO:0000256" key="7">
    <source>
        <dbReference type="ARBA" id="ARBA00022679"/>
    </source>
</evidence>
<evidence type="ECO:0000256" key="3">
    <source>
        <dbReference type="ARBA" id="ARBA00011198"/>
    </source>
</evidence>
<evidence type="ECO:0000256" key="5">
    <source>
        <dbReference type="ARBA" id="ARBA00017468"/>
    </source>
</evidence>
<evidence type="ECO:0000256" key="4">
    <source>
        <dbReference type="ARBA" id="ARBA00012614"/>
    </source>
</evidence>
<dbReference type="Gene3D" id="3.40.50.2000">
    <property type="entry name" value="Glycogen Phosphorylase B"/>
    <property type="match status" value="1"/>
</dbReference>
<gene>
    <name evidence="12" type="primary">ALG13</name>
    <name evidence="14" type="ORF">CROQUDRAFT_664750</name>
</gene>
<organism evidence="14 15">
    <name type="scientific">Cronartium quercuum f. sp. fusiforme G11</name>
    <dbReference type="NCBI Taxonomy" id="708437"/>
    <lineage>
        <taxon>Eukaryota</taxon>
        <taxon>Fungi</taxon>
        <taxon>Dikarya</taxon>
        <taxon>Basidiomycota</taxon>
        <taxon>Pucciniomycotina</taxon>
        <taxon>Pucciniomycetes</taxon>
        <taxon>Pucciniales</taxon>
        <taxon>Coleosporiaceae</taxon>
        <taxon>Cronartium</taxon>
    </lineage>
</organism>
<evidence type="ECO:0000256" key="6">
    <source>
        <dbReference type="ARBA" id="ARBA00022676"/>
    </source>
</evidence>
<evidence type="ECO:0000256" key="12">
    <source>
        <dbReference type="RuleBase" id="RU362128"/>
    </source>
</evidence>
<dbReference type="InterPro" id="IPR039042">
    <property type="entry name" value="Alg13-like"/>
</dbReference>
<dbReference type="PANTHER" id="PTHR12867:SF6">
    <property type="entry name" value="N-ACETYLGLUCOSAMINYLDIPHOSPHODOLICHOL N-ACETYLGLUCOSAMINYLTRANSFERASE"/>
    <property type="match status" value="1"/>
</dbReference>
<comment type="subunit">
    <text evidence="3 12">Heterodimer with ALG14 to form a functional enzyme.</text>
</comment>
<dbReference type="GO" id="GO:0006488">
    <property type="term" value="P:dolichol-linked oligosaccharide biosynthetic process"/>
    <property type="evidence" value="ECO:0007669"/>
    <property type="project" value="InterPro"/>
</dbReference>
<evidence type="ECO:0000313" key="14">
    <source>
        <dbReference type="EMBL" id="KAG0140749.1"/>
    </source>
</evidence>
<comment type="function">
    <text evidence="9 12">Involved in protein N-glycosylation. Essential for the second step of the dolichol-linked oligosaccharide pathway.</text>
</comment>
<dbReference type="GO" id="GO:0005783">
    <property type="term" value="C:endoplasmic reticulum"/>
    <property type="evidence" value="ECO:0007669"/>
    <property type="project" value="UniProtKB-SubCell"/>
</dbReference>